<comment type="subcellular location">
    <subcellularLocation>
        <location evidence="1">Mitochondrion</location>
    </subcellularLocation>
</comment>
<dbReference type="GO" id="GO:0005762">
    <property type="term" value="C:mitochondrial large ribosomal subunit"/>
    <property type="evidence" value="ECO:0007669"/>
    <property type="project" value="TreeGrafter"/>
</dbReference>
<dbReference type="CDD" id="cd00866">
    <property type="entry name" value="PEBP_euk"/>
    <property type="match status" value="1"/>
</dbReference>
<evidence type="ECO:0000256" key="2">
    <source>
        <dbReference type="ARBA" id="ARBA00022946"/>
    </source>
</evidence>
<proteinExistence type="inferred from homology"/>
<dbReference type="InterPro" id="IPR036610">
    <property type="entry name" value="PEBP-like_sf"/>
</dbReference>
<dbReference type="Proteomes" id="UP000827092">
    <property type="component" value="Unassembled WGS sequence"/>
</dbReference>
<evidence type="ECO:0000313" key="10">
    <source>
        <dbReference type="EMBL" id="KAG8179482.1"/>
    </source>
</evidence>
<dbReference type="PANTHER" id="PTHR11362:SF133">
    <property type="entry name" value="LARGE RIBOSOMAL SUBUNIT PROTEIN ML38"/>
    <property type="match status" value="1"/>
</dbReference>
<protein>
    <recommendedName>
        <fullName evidence="8">Large ribosomal subunit protein mL38</fullName>
    </recommendedName>
    <alternativeName>
        <fullName evidence="9">39S ribosomal protein L38, mitochondrial</fullName>
    </alternativeName>
</protein>
<dbReference type="Gene3D" id="3.90.280.10">
    <property type="entry name" value="PEBP-like"/>
    <property type="match status" value="1"/>
</dbReference>
<evidence type="ECO:0000256" key="5">
    <source>
        <dbReference type="ARBA" id="ARBA00023128"/>
    </source>
</evidence>
<sequence length="447" mass="53017">MSAVYAAGKTVKNGITRKYIKDIFLTTTRNKDSRWLGYYKKKLSTPVYRAREAFYRENVLMPLEEIPSLEQRLKELNAPDPVIDKNINIGFVKAKGDGVTLKDRLLWRKQIKAKKEEVSYREEITKIDLDEVKKNWLETEGPNAIKNVADHYGIFSHLYQHGYFTPYLPLHIAYEYDEEWVTPVCMGNILQASEASKAPSVAFDSKPSDLWTLVLTNLDGHLLDTNSEYLHWFIGNIKGNDLQTGEVLCDYLRPFPMRGTGYHRLVFVLYKQKSKVDFSSIKRTVPCMSLKERTFKTFDFYKRFQDFLTPIGLSFYQCTWDESLTDFFHNVLNMQEPVFEYIEPPLQYRPQVQFPHLEPFNLYLDRYRDPKEIKKEVLLKRLKTIEPFKEEPPMPKYPVLHKPDNYMFSWQKHSMKLERLRLGKFRDLRPHSVYPQEDDQFQTFFKE</sequence>
<keyword evidence="3" id="KW-0689">Ribosomal protein</keyword>
<evidence type="ECO:0000256" key="6">
    <source>
        <dbReference type="ARBA" id="ARBA00023274"/>
    </source>
</evidence>
<dbReference type="Pfam" id="PF01161">
    <property type="entry name" value="PBP"/>
    <property type="match status" value="1"/>
</dbReference>
<keyword evidence="11" id="KW-1185">Reference proteome</keyword>
<comment type="caution">
    <text evidence="10">The sequence shown here is derived from an EMBL/GenBank/DDBJ whole genome shotgun (WGS) entry which is preliminary data.</text>
</comment>
<evidence type="ECO:0000256" key="7">
    <source>
        <dbReference type="ARBA" id="ARBA00038016"/>
    </source>
</evidence>
<keyword evidence="4" id="KW-0175">Coiled coil</keyword>
<evidence type="ECO:0000256" key="9">
    <source>
        <dbReference type="ARBA" id="ARBA00041206"/>
    </source>
</evidence>
<keyword evidence="5" id="KW-0496">Mitochondrion</keyword>
<dbReference type="EMBL" id="JAFNEN010000623">
    <property type="protein sequence ID" value="KAG8179482.1"/>
    <property type="molecule type" value="Genomic_DNA"/>
</dbReference>
<dbReference type="AlphaFoldDB" id="A0AAV6U595"/>
<comment type="similarity">
    <text evidence="7">Belongs to the phosphatidylethanolamine-binding protein family. Mitochondrion-specific ribosomal protein mL38 subfamily.</text>
</comment>
<evidence type="ECO:0000256" key="8">
    <source>
        <dbReference type="ARBA" id="ARBA00039444"/>
    </source>
</evidence>
<keyword evidence="2" id="KW-0809">Transit peptide</keyword>
<dbReference type="GO" id="GO:0005743">
    <property type="term" value="C:mitochondrial inner membrane"/>
    <property type="evidence" value="ECO:0007669"/>
    <property type="project" value="UniProtKB-ARBA"/>
</dbReference>
<name>A0AAV6U595_9ARAC</name>
<evidence type="ECO:0000313" key="11">
    <source>
        <dbReference type="Proteomes" id="UP000827092"/>
    </source>
</evidence>
<dbReference type="InterPro" id="IPR008914">
    <property type="entry name" value="PEBP"/>
</dbReference>
<organism evidence="10 11">
    <name type="scientific">Oedothorax gibbosus</name>
    <dbReference type="NCBI Taxonomy" id="931172"/>
    <lineage>
        <taxon>Eukaryota</taxon>
        <taxon>Metazoa</taxon>
        <taxon>Ecdysozoa</taxon>
        <taxon>Arthropoda</taxon>
        <taxon>Chelicerata</taxon>
        <taxon>Arachnida</taxon>
        <taxon>Araneae</taxon>
        <taxon>Araneomorphae</taxon>
        <taxon>Entelegynae</taxon>
        <taxon>Araneoidea</taxon>
        <taxon>Linyphiidae</taxon>
        <taxon>Erigoninae</taxon>
        <taxon>Oedothorax</taxon>
    </lineage>
</organism>
<evidence type="ECO:0000256" key="3">
    <source>
        <dbReference type="ARBA" id="ARBA00022980"/>
    </source>
</evidence>
<reference evidence="10 11" key="1">
    <citation type="journal article" date="2022" name="Nat. Ecol. Evol.">
        <title>A masculinizing supergene underlies an exaggerated male reproductive morph in a spider.</title>
        <authorList>
            <person name="Hendrickx F."/>
            <person name="De Corte Z."/>
            <person name="Sonet G."/>
            <person name="Van Belleghem S.M."/>
            <person name="Kostlbacher S."/>
            <person name="Vangestel C."/>
        </authorList>
    </citation>
    <scope>NUCLEOTIDE SEQUENCE [LARGE SCALE GENOMIC DNA]</scope>
    <source>
        <strain evidence="10">W744_W776</strain>
    </source>
</reference>
<keyword evidence="6" id="KW-0687">Ribonucleoprotein</keyword>
<dbReference type="PANTHER" id="PTHR11362">
    <property type="entry name" value="PHOSPHATIDYLETHANOLAMINE-BINDING PROTEIN"/>
    <property type="match status" value="1"/>
</dbReference>
<evidence type="ECO:0000256" key="4">
    <source>
        <dbReference type="ARBA" id="ARBA00023054"/>
    </source>
</evidence>
<evidence type="ECO:0000256" key="1">
    <source>
        <dbReference type="ARBA" id="ARBA00004173"/>
    </source>
</evidence>
<dbReference type="InterPro" id="IPR035810">
    <property type="entry name" value="PEBP_euk"/>
</dbReference>
<gene>
    <name evidence="10" type="ORF">JTE90_027194</name>
</gene>
<accession>A0AAV6U595</accession>
<dbReference type="SUPFAM" id="SSF49777">
    <property type="entry name" value="PEBP-like"/>
    <property type="match status" value="1"/>
</dbReference>
<dbReference type="FunFam" id="3.90.280.10:FF:000002">
    <property type="entry name" value="39S ribosomal protein L38, mitochondrial"/>
    <property type="match status" value="1"/>
</dbReference>